<feature type="domain" description="Sulfotransferase" evidence="4">
    <location>
        <begin position="65"/>
        <end position="324"/>
    </location>
</feature>
<protein>
    <recommendedName>
        <fullName evidence="3">Sulfotransferase</fullName>
        <ecNumber evidence="3">2.8.2.-</ecNumber>
    </recommendedName>
</protein>
<organism evidence="5 6">
    <name type="scientific">Rubroshorea leprosula</name>
    <dbReference type="NCBI Taxonomy" id="152421"/>
    <lineage>
        <taxon>Eukaryota</taxon>
        <taxon>Viridiplantae</taxon>
        <taxon>Streptophyta</taxon>
        <taxon>Embryophyta</taxon>
        <taxon>Tracheophyta</taxon>
        <taxon>Spermatophyta</taxon>
        <taxon>Magnoliopsida</taxon>
        <taxon>eudicotyledons</taxon>
        <taxon>Gunneridae</taxon>
        <taxon>Pentapetalae</taxon>
        <taxon>rosids</taxon>
        <taxon>malvids</taxon>
        <taxon>Malvales</taxon>
        <taxon>Dipterocarpaceae</taxon>
        <taxon>Rubroshorea</taxon>
    </lineage>
</organism>
<dbReference type="GO" id="GO:0008146">
    <property type="term" value="F:sulfotransferase activity"/>
    <property type="evidence" value="ECO:0007669"/>
    <property type="project" value="InterPro"/>
</dbReference>
<keyword evidence="2 3" id="KW-0808">Transferase</keyword>
<dbReference type="Pfam" id="PF00685">
    <property type="entry name" value="Sulfotransfer_1"/>
    <property type="match status" value="1"/>
</dbReference>
<dbReference type="Proteomes" id="UP001054252">
    <property type="component" value="Unassembled WGS sequence"/>
</dbReference>
<dbReference type="SUPFAM" id="SSF52540">
    <property type="entry name" value="P-loop containing nucleoside triphosphate hydrolases"/>
    <property type="match status" value="1"/>
</dbReference>
<gene>
    <name evidence="5" type="ORF">SLEP1_g34689</name>
</gene>
<reference evidence="5 6" key="1">
    <citation type="journal article" date="2021" name="Commun. Biol.">
        <title>The genome of Shorea leprosula (Dipterocarpaceae) highlights the ecological relevance of drought in aseasonal tropical rainforests.</title>
        <authorList>
            <person name="Ng K.K.S."/>
            <person name="Kobayashi M.J."/>
            <person name="Fawcett J.A."/>
            <person name="Hatakeyama M."/>
            <person name="Paape T."/>
            <person name="Ng C.H."/>
            <person name="Ang C.C."/>
            <person name="Tnah L.H."/>
            <person name="Lee C.T."/>
            <person name="Nishiyama T."/>
            <person name="Sese J."/>
            <person name="O'Brien M.J."/>
            <person name="Copetti D."/>
            <person name="Mohd Noor M.I."/>
            <person name="Ong R.C."/>
            <person name="Putra M."/>
            <person name="Sireger I.Z."/>
            <person name="Indrioko S."/>
            <person name="Kosugi Y."/>
            <person name="Izuno A."/>
            <person name="Isagi Y."/>
            <person name="Lee S.L."/>
            <person name="Shimizu K.K."/>
        </authorList>
    </citation>
    <scope>NUCLEOTIDE SEQUENCE [LARGE SCALE GENOMIC DNA]</scope>
    <source>
        <strain evidence="5">214</strain>
    </source>
</reference>
<evidence type="ECO:0000256" key="3">
    <source>
        <dbReference type="RuleBase" id="RU361155"/>
    </source>
</evidence>
<dbReference type="AlphaFoldDB" id="A0AAV5KKS4"/>
<evidence type="ECO:0000313" key="6">
    <source>
        <dbReference type="Proteomes" id="UP001054252"/>
    </source>
</evidence>
<evidence type="ECO:0000313" key="5">
    <source>
        <dbReference type="EMBL" id="GKV25219.1"/>
    </source>
</evidence>
<comment type="similarity">
    <text evidence="1 3">Belongs to the sulfotransferase 1 family.</text>
</comment>
<comment type="caution">
    <text evidence="5">The sequence shown here is derived from an EMBL/GenBank/DDBJ whole genome shotgun (WGS) entry which is preliminary data.</text>
</comment>
<dbReference type="InterPro" id="IPR000863">
    <property type="entry name" value="Sulfotransferase_dom"/>
</dbReference>
<accession>A0AAV5KKS4</accession>
<evidence type="ECO:0000259" key="4">
    <source>
        <dbReference type="Pfam" id="PF00685"/>
    </source>
</evidence>
<evidence type="ECO:0000256" key="2">
    <source>
        <dbReference type="ARBA" id="ARBA00022679"/>
    </source>
</evidence>
<proteinExistence type="inferred from homology"/>
<sequence length="333" mass="38291">MDHNHLEREEKESFPAKEVQELISSFPRARGLVLFKHLCQYQGFWVGRIGLEGVILAQQHFQAQPTDIILSSSPKSGTTWLKALGFAIVTRNRYDHLNSPLLTKVAHECLPVWIEFSFIQNKSCRSPDLPLLATHTSFSCLPKSVITTPGCKIVYICRDPKDTFISLWHFVNSNIPKGTDPFPLEEAVELFCQGLSFQGPYWDHVLEYWNASLEMPEKVLFLKYEDIKSNPVFHVKRLAEFMGYPFTLEEESRGMVQKVVELCSFEKLSNLEVNKTGKYNMLDKFEIENRSFFRKGAVGDWKNYLTPEMSARFDQISEQKWKASGLSFNVASS</sequence>
<dbReference type="Gene3D" id="3.40.50.300">
    <property type="entry name" value="P-loop containing nucleotide triphosphate hydrolases"/>
    <property type="match status" value="1"/>
</dbReference>
<dbReference type="InterPro" id="IPR027417">
    <property type="entry name" value="P-loop_NTPase"/>
</dbReference>
<evidence type="ECO:0000256" key="1">
    <source>
        <dbReference type="ARBA" id="ARBA00005771"/>
    </source>
</evidence>
<dbReference type="PANTHER" id="PTHR11783">
    <property type="entry name" value="SULFOTRANSFERASE SULT"/>
    <property type="match status" value="1"/>
</dbReference>
<keyword evidence="6" id="KW-1185">Reference proteome</keyword>
<dbReference type="EC" id="2.8.2.-" evidence="3"/>
<name>A0AAV5KKS4_9ROSI</name>
<dbReference type="EMBL" id="BPVZ01000068">
    <property type="protein sequence ID" value="GKV25219.1"/>
    <property type="molecule type" value="Genomic_DNA"/>
</dbReference>